<dbReference type="PANTHER" id="PTHR36688:SF2">
    <property type="entry name" value="ENDONUCLEASE_EXONUCLEASE_PHOSPHATASE DOMAIN-CONTAINING PROTEIN"/>
    <property type="match status" value="1"/>
</dbReference>
<dbReference type="GO" id="GO:0003824">
    <property type="term" value="F:catalytic activity"/>
    <property type="evidence" value="ECO:0007669"/>
    <property type="project" value="InterPro"/>
</dbReference>
<feature type="compositionally biased region" description="Basic and acidic residues" evidence="1">
    <location>
        <begin position="121"/>
        <end position="132"/>
    </location>
</feature>
<feature type="compositionally biased region" description="Low complexity" evidence="1">
    <location>
        <begin position="157"/>
        <end position="185"/>
    </location>
</feature>
<comment type="caution">
    <text evidence="4">The sequence shown here is derived from an EMBL/GenBank/DDBJ whole genome shotgun (WGS) entry which is preliminary data.</text>
</comment>
<feature type="compositionally biased region" description="Polar residues" evidence="1">
    <location>
        <begin position="139"/>
        <end position="156"/>
    </location>
</feature>
<dbReference type="Gene3D" id="3.60.10.10">
    <property type="entry name" value="Endonuclease/exonuclease/phosphatase"/>
    <property type="match status" value="1"/>
</dbReference>
<evidence type="ECO:0000256" key="2">
    <source>
        <dbReference type="SAM" id="Phobius"/>
    </source>
</evidence>
<keyword evidence="2" id="KW-1133">Transmembrane helix</keyword>
<feature type="transmembrane region" description="Helical" evidence="2">
    <location>
        <begin position="207"/>
        <end position="225"/>
    </location>
</feature>
<reference evidence="4" key="1">
    <citation type="journal article" date="2020" name="J Insects Food Feed">
        <title>The yellow mealworm (Tenebrio molitor) genome: a resource for the emerging insects as food and feed industry.</title>
        <authorList>
            <person name="Eriksson T."/>
            <person name="Andere A."/>
            <person name="Kelstrup H."/>
            <person name="Emery V."/>
            <person name="Picard C."/>
        </authorList>
    </citation>
    <scope>NUCLEOTIDE SEQUENCE</scope>
    <source>
        <strain evidence="4">Stoneville</strain>
        <tissue evidence="4">Whole head</tissue>
    </source>
</reference>
<keyword evidence="2" id="KW-0812">Transmembrane</keyword>
<accession>A0A8J6LCE3</accession>
<dbReference type="SUPFAM" id="SSF56219">
    <property type="entry name" value="DNase I-like"/>
    <property type="match status" value="1"/>
</dbReference>
<keyword evidence="2" id="KW-0472">Membrane</keyword>
<evidence type="ECO:0000313" key="4">
    <source>
        <dbReference type="EMBL" id="KAH0817089.1"/>
    </source>
</evidence>
<dbReference type="Pfam" id="PF00078">
    <property type="entry name" value="RVT_1"/>
    <property type="match status" value="1"/>
</dbReference>
<reference evidence="4" key="2">
    <citation type="submission" date="2021-08" db="EMBL/GenBank/DDBJ databases">
        <authorList>
            <person name="Eriksson T."/>
        </authorList>
    </citation>
    <scope>NUCLEOTIDE SEQUENCE</scope>
    <source>
        <strain evidence="4">Stoneville</strain>
        <tissue evidence="4">Whole head</tissue>
    </source>
</reference>
<evidence type="ECO:0000313" key="5">
    <source>
        <dbReference type="Proteomes" id="UP000719412"/>
    </source>
</evidence>
<gene>
    <name evidence="4" type="ORF">GEV33_005702</name>
</gene>
<feature type="region of interest" description="Disordered" evidence="1">
    <location>
        <begin position="247"/>
        <end position="267"/>
    </location>
</feature>
<dbReference type="InterPro" id="IPR043502">
    <property type="entry name" value="DNA/RNA_pol_sf"/>
</dbReference>
<organism evidence="4 5">
    <name type="scientific">Tenebrio molitor</name>
    <name type="common">Yellow mealworm beetle</name>
    <dbReference type="NCBI Taxonomy" id="7067"/>
    <lineage>
        <taxon>Eukaryota</taxon>
        <taxon>Metazoa</taxon>
        <taxon>Ecdysozoa</taxon>
        <taxon>Arthropoda</taxon>
        <taxon>Hexapoda</taxon>
        <taxon>Insecta</taxon>
        <taxon>Pterygota</taxon>
        <taxon>Neoptera</taxon>
        <taxon>Endopterygota</taxon>
        <taxon>Coleoptera</taxon>
        <taxon>Polyphaga</taxon>
        <taxon>Cucujiformia</taxon>
        <taxon>Tenebrionidae</taxon>
        <taxon>Tenebrio</taxon>
    </lineage>
</organism>
<feature type="region of interest" description="Disordered" evidence="1">
    <location>
        <begin position="89"/>
        <end position="190"/>
    </location>
</feature>
<dbReference type="InterPro" id="IPR005135">
    <property type="entry name" value="Endo/exonuclease/phosphatase"/>
</dbReference>
<dbReference type="Proteomes" id="UP000719412">
    <property type="component" value="Unassembled WGS sequence"/>
</dbReference>
<name>A0A8J6LCE3_TENMO</name>
<keyword evidence="5" id="KW-1185">Reference proteome</keyword>
<dbReference type="GO" id="GO:0071897">
    <property type="term" value="P:DNA biosynthetic process"/>
    <property type="evidence" value="ECO:0007669"/>
    <property type="project" value="UniProtKB-ARBA"/>
</dbReference>
<dbReference type="CDD" id="cd01650">
    <property type="entry name" value="RT_nLTR_like"/>
    <property type="match status" value="1"/>
</dbReference>
<evidence type="ECO:0000256" key="1">
    <source>
        <dbReference type="SAM" id="MobiDB-lite"/>
    </source>
</evidence>
<dbReference type="InterPro" id="IPR052560">
    <property type="entry name" value="RdDP_mobile_element"/>
</dbReference>
<sequence>MLYKISSANCSRRAGIVFPKIGDPKVVVRRVATRVAPSSPPQHLTVSATSLLPTSPIVRPYKLQRITQKIVPSCASDCASRIPCRVRMSARSSTRYRHKNKTGPANTEEPPPQPPPTSSIEKLEKIPKEARRPSKMRPTAQQKSGESCCNPTNRPQSPQTSLASTPASSSISSPTSSSATKIPSTQSDPDAKYTIKNIPSNLATQKIFYNFLITTMALLILATALSDTFQKSLQTATNCPNITIAPINRKTPGHQPAPKKPTFSTSQPSTIVDMLINGVELFGRTFECETSHPPTPTPIQCPRCFQFGHGQAECTNKPICPKCPDSHPPNKCPAKEPSCPSCKDPLPAWSRSCPKFKEVEVTEKTPVLPVKIVNERSELTEPDDIESDPAECETPIAIIRTLIAFMTKALFDLFPLQKAKIQAILEETSKSVFKTFTKDKISIIAISETHAKKPIGLPKFHSYQRNSEVNRSGGVALFISDNLASTSHTLPDHLSHLEAVAANLYINNTTIVIISYYNRPNDKVSTALLRYAAQLNHSIVLGDFNARHTDFGDTLSNPNGRLLNSLLTDLPLCRMHNTNSTFISHQGCSIPDHILITENLTPSINPYCNIGTTVTSDHLSLTTHFLFDGPPHPPEFIPITDFKQADWQKFQQIISQSLPVMTPTIDPPTVDLQAARFTEIIKIAQTQAVPRKFVPINKPPIPARILALIRDKRRVYREFVRSRDPALKTIFNRLNAQVRRDLNRFREEQWTDACRTLDYREGKSFWSKFQSLTSQKTKPVHHLVHYNTIINSPEDKANCFAQSLQAIHQVPNHPNFDNDFFTRVTRSINFFRHNPPNRFNRPHRDDDILREEILPDEVEAHIKRLKNRKAPGPDELRPPIFKHLPRSAIEALTNIFNNCLQAHHFPPAWKHATTITIPKRGKDLSDPQSYRPISPLNIPGKILEKILANRLKHVLELNNLLPPEQFGFRSQRSNPINPMLEFHTDSTRHANLKECTLAVFLDIERAFDRVWHDGLIQKLISLRLNPNFIKIIDSFLTSRTFSVKIQNSKSVPIQLHAGVPQGSILSPLLYITYCRDFPVSDDPRTKTRLFADDTATTNSWRIKSNPLKSQSILMTHSRASRTRALLQNHNLTLNNTPIPLHKNIRYLGVTFSQNCTLNQDLKETLKKTRNRANLLYRVRGRIRGCDPKTLLHTYKTFIRPITEYRSPLYASLYPASLNQLSACERRILRRIFRLHYSFPSAHLHQTTQTTSIHDRLQHLQKRYVIRTINSNNLSAIQTLSTSYKYPTRNGNLLSRIPKIPRRKLKHPPPHCPPLHRLRRATKQPPGVGGYHPLGHALTDDSSPVRPRTSFFNSSNLLPLFSANELPAQNIQDQHHTNTQTHTQEVTTTKQPSRARLRRRFFLLVFPFVHSANAGVLPEDGYRRTQFLKTKTILLLRSESALGDIHRTLE</sequence>
<dbReference type="InterPro" id="IPR000477">
    <property type="entry name" value="RT_dom"/>
</dbReference>
<feature type="domain" description="Reverse transcriptase" evidence="3">
    <location>
        <begin position="898"/>
        <end position="1151"/>
    </location>
</feature>
<dbReference type="EMBL" id="JABDTM020020323">
    <property type="protein sequence ID" value="KAH0817089.1"/>
    <property type="molecule type" value="Genomic_DNA"/>
</dbReference>
<proteinExistence type="predicted"/>
<dbReference type="InterPro" id="IPR036691">
    <property type="entry name" value="Endo/exonu/phosph_ase_sf"/>
</dbReference>
<dbReference type="Pfam" id="PF14529">
    <property type="entry name" value="Exo_endo_phos_2"/>
    <property type="match status" value="1"/>
</dbReference>
<evidence type="ECO:0000259" key="3">
    <source>
        <dbReference type="PROSITE" id="PS50878"/>
    </source>
</evidence>
<dbReference type="PANTHER" id="PTHR36688">
    <property type="entry name" value="ENDO/EXONUCLEASE/PHOSPHATASE DOMAIN-CONTAINING PROTEIN"/>
    <property type="match status" value="1"/>
</dbReference>
<protein>
    <recommendedName>
        <fullName evidence="3">Reverse transcriptase domain-containing protein</fullName>
    </recommendedName>
</protein>
<dbReference type="PROSITE" id="PS50878">
    <property type="entry name" value="RT_POL"/>
    <property type="match status" value="1"/>
</dbReference>
<dbReference type="SUPFAM" id="SSF56672">
    <property type="entry name" value="DNA/RNA polymerases"/>
    <property type="match status" value="1"/>
</dbReference>